<feature type="chain" id="PRO_5014870979" evidence="1">
    <location>
        <begin position="22"/>
        <end position="90"/>
    </location>
</feature>
<dbReference type="Proteomes" id="UP000233398">
    <property type="component" value="Unassembled WGS sequence"/>
</dbReference>
<keyword evidence="3" id="KW-1185">Reference proteome</keyword>
<evidence type="ECO:0000256" key="1">
    <source>
        <dbReference type="SAM" id="SignalP"/>
    </source>
</evidence>
<proteinExistence type="predicted"/>
<evidence type="ECO:0000313" key="2">
    <source>
        <dbReference type="EMBL" id="PKD42655.1"/>
    </source>
</evidence>
<keyword evidence="1" id="KW-0732">Signal</keyword>
<evidence type="ECO:0000313" key="3">
    <source>
        <dbReference type="Proteomes" id="UP000233398"/>
    </source>
</evidence>
<sequence>MIKALLLTPFFLLVSAAAALACSCMPPPDINEQFIRSGFTGTVKIIETENINNHQYSVQIEPVLSFKGEAPSKLLRPAERRDPFTDRCAK</sequence>
<dbReference type="AlphaFoldDB" id="A0A2N0VEN7"/>
<protein>
    <submittedName>
        <fullName evidence="2">Uncharacterized protein</fullName>
    </submittedName>
</protein>
<comment type="caution">
    <text evidence="2">The sequence shown here is derived from an EMBL/GenBank/DDBJ whole genome shotgun (WGS) entry which is preliminary data.</text>
</comment>
<dbReference type="EMBL" id="PISP01000006">
    <property type="protein sequence ID" value="PKD42655.1"/>
    <property type="molecule type" value="Genomic_DNA"/>
</dbReference>
<name>A0A2N0VEN7_9BACT</name>
<organism evidence="2 3">
    <name type="scientific">Rhodohalobacter barkolensis</name>
    <dbReference type="NCBI Taxonomy" id="2053187"/>
    <lineage>
        <taxon>Bacteria</taxon>
        <taxon>Pseudomonadati</taxon>
        <taxon>Balneolota</taxon>
        <taxon>Balneolia</taxon>
        <taxon>Balneolales</taxon>
        <taxon>Balneolaceae</taxon>
        <taxon>Rhodohalobacter</taxon>
    </lineage>
</organism>
<gene>
    <name evidence="2" type="ORF">CWD77_14705</name>
</gene>
<reference evidence="2 3" key="1">
    <citation type="submission" date="2017-11" db="EMBL/GenBank/DDBJ databases">
        <title>Rhodohalobacter 15182 sp. nov., isolated from a salt lake.</title>
        <authorList>
            <person name="Han S."/>
        </authorList>
    </citation>
    <scope>NUCLEOTIDE SEQUENCE [LARGE SCALE GENOMIC DNA]</scope>
    <source>
        <strain evidence="2 3">15182</strain>
    </source>
</reference>
<feature type="signal peptide" evidence="1">
    <location>
        <begin position="1"/>
        <end position="21"/>
    </location>
</feature>
<accession>A0A2N0VEN7</accession>
<dbReference type="PROSITE" id="PS51257">
    <property type="entry name" value="PROKAR_LIPOPROTEIN"/>
    <property type="match status" value="1"/>
</dbReference>